<gene>
    <name evidence="6" type="ORF">E2L03_06720</name>
</gene>
<dbReference type="PROSITE" id="PS50937">
    <property type="entry name" value="HTH_MERR_2"/>
    <property type="match status" value="1"/>
</dbReference>
<reference evidence="6 7" key="1">
    <citation type="submission" date="2019-03" db="EMBL/GenBank/DDBJ databases">
        <authorList>
            <person name="Liu G."/>
        </authorList>
    </citation>
    <scope>NUCLEOTIDE SEQUENCE [LARGE SCALE GENOMIC DNA]</scope>
    <source>
        <strain evidence="6 7">DSM 19099</strain>
    </source>
</reference>
<dbReference type="PANTHER" id="PTHR30204">
    <property type="entry name" value="REDOX-CYCLING DRUG-SENSING TRANSCRIPTIONAL ACTIVATOR SOXR"/>
    <property type="match status" value="1"/>
</dbReference>
<dbReference type="Proteomes" id="UP000298210">
    <property type="component" value="Unassembled WGS sequence"/>
</dbReference>
<accession>A0A4Y7WLA9</accession>
<protein>
    <submittedName>
        <fullName evidence="6">MerR family transcriptional regulator</fullName>
    </submittedName>
</protein>
<evidence type="ECO:0000313" key="6">
    <source>
        <dbReference type="EMBL" id="TES49171.1"/>
    </source>
</evidence>
<organism evidence="6 7">
    <name type="scientific">Shouchella lehensis</name>
    <dbReference type="NCBI Taxonomy" id="300825"/>
    <lineage>
        <taxon>Bacteria</taxon>
        <taxon>Bacillati</taxon>
        <taxon>Bacillota</taxon>
        <taxon>Bacilli</taxon>
        <taxon>Bacillales</taxon>
        <taxon>Bacillaceae</taxon>
        <taxon>Shouchella</taxon>
    </lineage>
</organism>
<sequence length="287" mass="33384">MNEKNIIDPPLKVIVYNHSMEDGNMIKIGQLAKRMGVSKKTLYHYEDVGILKPSLIKDNGYRYYDEKAISQLQRILLLKSIGYTLEQIKSLFDSDSQATENQTWIHSLSEQVTLIEAEKERLSRLQYYLNATIHVIKLKGHLEPQEMLDVIEDLNRRTLVNGVIPAQFDEALAITEEQKGILDRLPVIGSDDPRLEDLLSSFNDVRTILHKDPRSNEVQQIAHSLYTQSLELFEGDEELMNFYWELLDPSSDNELVLGMNTEVTAYMDKMFHYYEKTRLKNKERKET</sequence>
<keyword evidence="4" id="KW-0804">Transcription</keyword>
<evidence type="ECO:0000256" key="1">
    <source>
        <dbReference type="ARBA" id="ARBA00022491"/>
    </source>
</evidence>
<dbReference type="InterPro" id="IPR009061">
    <property type="entry name" value="DNA-bd_dom_put_sf"/>
</dbReference>
<dbReference type="InterPro" id="IPR000551">
    <property type="entry name" value="MerR-type_HTH_dom"/>
</dbReference>
<dbReference type="SUPFAM" id="SSF46955">
    <property type="entry name" value="Putative DNA-binding domain"/>
    <property type="match status" value="1"/>
</dbReference>
<dbReference type="EMBL" id="SNUX01000002">
    <property type="protein sequence ID" value="TES49171.1"/>
    <property type="molecule type" value="Genomic_DNA"/>
</dbReference>
<dbReference type="Gene3D" id="1.10.1660.10">
    <property type="match status" value="1"/>
</dbReference>
<keyword evidence="2" id="KW-0805">Transcription regulation</keyword>
<proteinExistence type="predicted"/>
<dbReference type="GO" id="GO:0003700">
    <property type="term" value="F:DNA-binding transcription factor activity"/>
    <property type="evidence" value="ECO:0007669"/>
    <property type="project" value="InterPro"/>
</dbReference>
<dbReference type="PANTHER" id="PTHR30204:SF69">
    <property type="entry name" value="MERR-FAMILY TRANSCRIPTIONAL REGULATOR"/>
    <property type="match status" value="1"/>
</dbReference>
<feature type="domain" description="HTH merR-type" evidence="5">
    <location>
        <begin position="25"/>
        <end position="94"/>
    </location>
</feature>
<evidence type="ECO:0000256" key="4">
    <source>
        <dbReference type="ARBA" id="ARBA00023163"/>
    </source>
</evidence>
<dbReference type="SMART" id="SM00422">
    <property type="entry name" value="HTH_MERR"/>
    <property type="match status" value="1"/>
</dbReference>
<keyword evidence="3" id="KW-0238">DNA-binding</keyword>
<evidence type="ECO:0000256" key="2">
    <source>
        <dbReference type="ARBA" id="ARBA00023015"/>
    </source>
</evidence>
<dbReference type="Pfam" id="PF13411">
    <property type="entry name" value="MerR_1"/>
    <property type="match status" value="1"/>
</dbReference>
<dbReference type="PRINTS" id="PR00040">
    <property type="entry name" value="HTHMERR"/>
</dbReference>
<dbReference type="GO" id="GO:0003677">
    <property type="term" value="F:DNA binding"/>
    <property type="evidence" value="ECO:0007669"/>
    <property type="project" value="UniProtKB-KW"/>
</dbReference>
<evidence type="ECO:0000313" key="7">
    <source>
        <dbReference type="Proteomes" id="UP000298210"/>
    </source>
</evidence>
<name>A0A4Y7WLA9_9BACI</name>
<evidence type="ECO:0000256" key="3">
    <source>
        <dbReference type="ARBA" id="ARBA00023125"/>
    </source>
</evidence>
<evidence type="ECO:0000259" key="5">
    <source>
        <dbReference type="PROSITE" id="PS50937"/>
    </source>
</evidence>
<comment type="caution">
    <text evidence="6">The sequence shown here is derived from an EMBL/GenBank/DDBJ whole genome shotgun (WGS) entry which is preliminary data.</text>
</comment>
<keyword evidence="1" id="KW-0678">Repressor</keyword>
<dbReference type="InterPro" id="IPR047057">
    <property type="entry name" value="MerR_fam"/>
</dbReference>
<dbReference type="AlphaFoldDB" id="A0A4Y7WLA9"/>